<accession>A0ACC2ZXR3</accession>
<sequence>MSIQPAQATAASSNMAAAPPSEASTKLAEAIDDFLGDVEKKFKNISDEILSKRELRGTLPPKLSLIDEETNHW</sequence>
<comment type="caution">
    <text evidence="1">The sequence shown here is derived from an EMBL/GenBank/DDBJ whole genome shotgun (WGS) entry which is preliminary data.</text>
</comment>
<keyword evidence="2" id="KW-1185">Reference proteome</keyword>
<dbReference type="Proteomes" id="UP001172386">
    <property type="component" value="Unassembled WGS sequence"/>
</dbReference>
<organism evidence="1 2">
    <name type="scientific">Neophaeococcomyces mojaviensis</name>
    <dbReference type="NCBI Taxonomy" id="3383035"/>
    <lineage>
        <taxon>Eukaryota</taxon>
        <taxon>Fungi</taxon>
        <taxon>Dikarya</taxon>
        <taxon>Ascomycota</taxon>
        <taxon>Pezizomycotina</taxon>
        <taxon>Eurotiomycetes</taxon>
        <taxon>Chaetothyriomycetidae</taxon>
        <taxon>Chaetothyriales</taxon>
        <taxon>Chaetothyriales incertae sedis</taxon>
        <taxon>Neophaeococcomyces</taxon>
    </lineage>
</organism>
<proteinExistence type="predicted"/>
<protein>
    <submittedName>
        <fullName evidence="1">Uncharacterized protein</fullName>
    </submittedName>
</protein>
<evidence type="ECO:0000313" key="1">
    <source>
        <dbReference type="EMBL" id="KAJ9652534.1"/>
    </source>
</evidence>
<reference evidence="1" key="1">
    <citation type="submission" date="2022-10" db="EMBL/GenBank/DDBJ databases">
        <title>Culturing micro-colonial fungi from biological soil crusts in the Mojave desert and describing Neophaeococcomyces mojavensis, and introducing the new genera and species Taxawa tesnikishii.</title>
        <authorList>
            <person name="Kurbessoian T."/>
            <person name="Stajich J.E."/>
        </authorList>
    </citation>
    <scope>NUCLEOTIDE SEQUENCE</scope>
    <source>
        <strain evidence="1">JES_112</strain>
    </source>
</reference>
<dbReference type="EMBL" id="JAPDRQ010000194">
    <property type="protein sequence ID" value="KAJ9652534.1"/>
    <property type="molecule type" value="Genomic_DNA"/>
</dbReference>
<name>A0ACC2ZXR3_9EURO</name>
<evidence type="ECO:0000313" key="2">
    <source>
        <dbReference type="Proteomes" id="UP001172386"/>
    </source>
</evidence>
<gene>
    <name evidence="1" type="ORF">H2198_008209</name>
</gene>